<evidence type="ECO:0000313" key="2">
    <source>
        <dbReference type="Proteomes" id="UP001341281"/>
    </source>
</evidence>
<dbReference type="AlphaFoldDB" id="A0AAQ3TIZ2"/>
<dbReference type="Proteomes" id="UP001341281">
    <property type="component" value="Chromosome 04"/>
</dbReference>
<gene>
    <name evidence="1" type="ORF">U9M48_021158</name>
</gene>
<name>A0AAQ3TIZ2_PASNO</name>
<reference evidence="1 2" key="1">
    <citation type="submission" date="2024-02" db="EMBL/GenBank/DDBJ databases">
        <title>High-quality chromosome-scale genome assembly of Pensacola bahiagrass (Paspalum notatum Flugge var. saurae).</title>
        <authorList>
            <person name="Vega J.M."/>
            <person name="Podio M."/>
            <person name="Orjuela J."/>
            <person name="Siena L.A."/>
            <person name="Pessino S.C."/>
            <person name="Combes M.C."/>
            <person name="Mariac C."/>
            <person name="Albertini E."/>
            <person name="Pupilli F."/>
            <person name="Ortiz J.P.A."/>
            <person name="Leblanc O."/>
        </authorList>
    </citation>
    <scope>NUCLEOTIDE SEQUENCE [LARGE SCALE GENOMIC DNA]</scope>
    <source>
        <strain evidence="1">R1</strain>
        <tissue evidence="1">Leaf</tissue>
    </source>
</reference>
<organism evidence="1 2">
    <name type="scientific">Paspalum notatum var. saurae</name>
    <dbReference type="NCBI Taxonomy" id="547442"/>
    <lineage>
        <taxon>Eukaryota</taxon>
        <taxon>Viridiplantae</taxon>
        <taxon>Streptophyta</taxon>
        <taxon>Embryophyta</taxon>
        <taxon>Tracheophyta</taxon>
        <taxon>Spermatophyta</taxon>
        <taxon>Magnoliopsida</taxon>
        <taxon>Liliopsida</taxon>
        <taxon>Poales</taxon>
        <taxon>Poaceae</taxon>
        <taxon>PACMAD clade</taxon>
        <taxon>Panicoideae</taxon>
        <taxon>Andropogonodae</taxon>
        <taxon>Paspaleae</taxon>
        <taxon>Paspalinae</taxon>
        <taxon>Paspalum</taxon>
    </lineage>
</organism>
<sequence length="108" mass="11051">MEDTARNLCSPNLVHPSPHSPLSLRPFTDSGDLRRVMAATGEASSKLLRFLCFVGAGVICTKAINTYRDYEHKKEASAAVAAAESALAAAAAAAEPAPATAAAAAAKP</sequence>
<keyword evidence="2" id="KW-1185">Reference proteome</keyword>
<accession>A0AAQ3TIZ2</accession>
<evidence type="ECO:0000313" key="1">
    <source>
        <dbReference type="EMBL" id="WVZ72744.1"/>
    </source>
</evidence>
<protein>
    <submittedName>
        <fullName evidence="1">Uncharacterized protein</fullName>
    </submittedName>
</protein>
<proteinExistence type="predicted"/>
<dbReference type="EMBL" id="CP144748">
    <property type="protein sequence ID" value="WVZ72744.1"/>
    <property type="molecule type" value="Genomic_DNA"/>
</dbReference>